<organism evidence="16 17">
    <name type="scientific">Desulfuromonas acetoxidans (strain DSM 684 / 11070)</name>
    <dbReference type="NCBI Taxonomy" id="281689"/>
    <lineage>
        <taxon>Bacteria</taxon>
        <taxon>Pseudomonadati</taxon>
        <taxon>Thermodesulfobacteriota</taxon>
        <taxon>Desulfuromonadia</taxon>
        <taxon>Desulfuromonadales</taxon>
        <taxon>Desulfuromonadaceae</taxon>
        <taxon>Desulfuromonas</taxon>
    </lineage>
</organism>
<dbReference type="SUPFAM" id="SSF55874">
    <property type="entry name" value="ATPase domain of HSP90 chaperone/DNA topoisomerase II/histidine kinase"/>
    <property type="match status" value="1"/>
</dbReference>
<evidence type="ECO:0000256" key="11">
    <source>
        <dbReference type="SAM" id="Coils"/>
    </source>
</evidence>
<dbReference type="SMART" id="SM00388">
    <property type="entry name" value="HisKA"/>
    <property type="match status" value="1"/>
</dbReference>
<feature type="transmembrane region" description="Helical" evidence="12">
    <location>
        <begin position="398"/>
        <end position="417"/>
    </location>
</feature>
<dbReference type="SMART" id="SM00387">
    <property type="entry name" value="HATPase_c"/>
    <property type="match status" value="1"/>
</dbReference>
<dbReference type="GO" id="GO:0000155">
    <property type="term" value="F:phosphorelay sensor kinase activity"/>
    <property type="evidence" value="ECO:0007669"/>
    <property type="project" value="InterPro"/>
</dbReference>
<accession>Q1JYH3</accession>
<evidence type="ECO:0000256" key="4">
    <source>
        <dbReference type="ARBA" id="ARBA00022679"/>
    </source>
</evidence>
<dbReference type="PROSITE" id="PS50110">
    <property type="entry name" value="RESPONSE_REGULATORY"/>
    <property type="match status" value="1"/>
</dbReference>
<feature type="domain" description="PAS" evidence="15">
    <location>
        <begin position="866"/>
        <end position="910"/>
    </location>
</feature>
<evidence type="ECO:0000256" key="12">
    <source>
        <dbReference type="SAM" id="Phobius"/>
    </source>
</evidence>
<feature type="domain" description="Response regulatory" evidence="14">
    <location>
        <begin position="718"/>
        <end position="834"/>
    </location>
</feature>
<dbReference type="Gene3D" id="3.40.50.2300">
    <property type="match status" value="1"/>
</dbReference>
<evidence type="ECO:0000256" key="5">
    <source>
        <dbReference type="ARBA" id="ARBA00022777"/>
    </source>
</evidence>
<dbReference type="PROSITE" id="PS50112">
    <property type="entry name" value="PAS"/>
    <property type="match status" value="1"/>
</dbReference>
<keyword evidence="5 16" id="KW-0418">Kinase</keyword>
<dbReference type="Gene3D" id="3.30.450.20">
    <property type="entry name" value="PAS domain"/>
    <property type="match status" value="1"/>
</dbReference>
<evidence type="ECO:0000313" key="16">
    <source>
        <dbReference type="EMBL" id="EAT15233.1"/>
    </source>
</evidence>
<dbReference type="InterPro" id="IPR003594">
    <property type="entry name" value="HATPase_dom"/>
</dbReference>
<protein>
    <recommendedName>
        <fullName evidence="2">histidine kinase</fullName>
        <ecNumber evidence="2">2.7.13.3</ecNumber>
    </recommendedName>
</protein>
<dbReference type="EC" id="2.7.13.3" evidence="2"/>
<keyword evidence="12" id="KW-0472">Membrane</keyword>
<dbReference type="Gene3D" id="2.60.120.260">
    <property type="entry name" value="Galactose-binding domain-like"/>
    <property type="match status" value="1"/>
</dbReference>
<gene>
    <name evidence="16" type="ORF">Dace_1202</name>
</gene>
<dbReference type="RefSeq" id="WP_006001166.1">
    <property type="nucleotide sequence ID" value="NZ_AAEW02000012.1"/>
</dbReference>
<keyword evidence="3 10" id="KW-0597">Phosphoprotein</keyword>
<feature type="transmembrane region" description="Helical" evidence="12">
    <location>
        <begin position="343"/>
        <end position="360"/>
    </location>
</feature>
<dbReference type="InterPro" id="IPR036890">
    <property type="entry name" value="HATPase_C_sf"/>
</dbReference>
<keyword evidence="12" id="KW-1133">Transmembrane helix</keyword>
<feature type="transmembrane region" description="Helical" evidence="12">
    <location>
        <begin position="284"/>
        <end position="302"/>
    </location>
</feature>
<evidence type="ECO:0000256" key="8">
    <source>
        <dbReference type="ARBA" id="ARBA00023125"/>
    </source>
</evidence>
<evidence type="ECO:0000256" key="7">
    <source>
        <dbReference type="ARBA" id="ARBA00023015"/>
    </source>
</evidence>
<dbReference type="FunFam" id="3.30.565.10:FF:000010">
    <property type="entry name" value="Sensor histidine kinase RcsC"/>
    <property type="match status" value="1"/>
</dbReference>
<dbReference type="SUPFAM" id="SSF52172">
    <property type="entry name" value="CheY-like"/>
    <property type="match status" value="1"/>
</dbReference>
<keyword evidence="11" id="KW-0175">Coiled coil</keyword>
<sequence>MPLKLFNPKSLVPRIAVSILLVVVFCGCSAAQTVYPQAQQGRFDLRDWSFGDQGAVPLNGQWAFYWDQLLSPTHFSQNQAESQRDYVTVPKLWSGHVTPEGQTLDPSGMATLRLTVRVDANQPLLALKITAMTAAYRLWLNDRLLAEQGIVGTNSQSEWPSFGRKTVSFQPPGDSFDLTLQLSNHNLIGGVVSHPRLVLGDAAQLSTAAEAERRHSAILLCVSLFMVVYHLALFLFYRRDRSTLYFALYCLLWLINGTITYVSSWLLSFTEIHNMVWIVYRCDLISYYLTIPLMVLFLRSLFRDEMPAAMPKLALLPALVFSGYVLLPESVGLHPLQGSSPQLYHLFTVLIIFWSAYGLLKAWQHKRSGAGLILAGFILMTMVGVNDMLFDIKVVNTGFFMPFGMLLFIVFQALALAQRFSNAFTTTERLSVELQEKNIALSRMDQLKDEFLANTSHELRTPLAGIIGIAESLLAGSGGQLSELARHNLHMVVSSSRRLTSLINDILDFTRLRNRDLPLNLKAVDVKAVADVVLSLLTPLAEAKQLTLVNQIDAALPCTHADEDRIQQIFYNLIGNAIKFSDQGEIVVTGQQVNGWLELSVRDQGIGIDADSLKTIFEPFEQADSGAGRASQGAGLGLAITRNLVQLHGGDLSVESQLGQGSTFCFTLPVSEWAAQTAASSIATLQPLSAPLPSSVLLPEHAAEEATPPQTQEEGDFSILVVDDEPVNLQVLVNQLHVARYRVRIANSGQQALDLVEEETPDLILLDIMMPHMTGYEVCQRLRRTYNAAQLPVIMLTARSRVSDVVQGFQAGANDYVAKPFSRDILLARVRTQLQLGRAYQTLAENMRLKKELEQRQQTELELRQTQRRLAQLLDSVDDMVITVNESREISFYNHSAAQLLGVDDDALLGHGLEDVFTKAWVEKFDTLSGCPHPGGNENGTACSLTGVDVVKADGHTQQVDVIATMLTLEDEALQTLILRVSQEIAPAPSPVTVNVIAAVNRHQQRLRGLENALNGLLPRLQSDAPEVVNEIRTLDQALADVEKNLYTSAENDRRRLAVQVMQLSIDYWYEVTDLGKVDLARESGIWKLYTDRNGYTRAQTLDKYLGEDTFPRRPRWKSISNTAVYVLAACTTPSPLRDRLENALAALRLQE</sequence>
<dbReference type="Pfam" id="PF07695">
    <property type="entry name" value="7TMR-DISM_7TM"/>
    <property type="match status" value="1"/>
</dbReference>
<dbReference type="SUPFAM" id="SSF49785">
    <property type="entry name" value="Galactose-binding domain-like"/>
    <property type="match status" value="1"/>
</dbReference>
<dbReference type="GO" id="GO:0003677">
    <property type="term" value="F:DNA binding"/>
    <property type="evidence" value="ECO:0007669"/>
    <property type="project" value="UniProtKB-KW"/>
</dbReference>
<dbReference type="PROSITE" id="PS51257">
    <property type="entry name" value="PROKAR_LIPOPROTEIN"/>
    <property type="match status" value="1"/>
</dbReference>
<dbReference type="EMBL" id="AAEW02000012">
    <property type="protein sequence ID" value="EAT15233.1"/>
    <property type="molecule type" value="Genomic_DNA"/>
</dbReference>
<keyword evidence="6" id="KW-0902">Two-component regulatory system</keyword>
<dbReference type="InterPro" id="IPR008979">
    <property type="entry name" value="Galactose-bd-like_sf"/>
</dbReference>
<dbReference type="SMART" id="SM00091">
    <property type="entry name" value="PAS"/>
    <property type="match status" value="1"/>
</dbReference>
<feature type="modified residue" description="4-aspartylphosphate" evidence="10">
    <location>
        <position position="767"/>
    </location>
</feature>
<feature type="domain" description="Histidine kinase" evidence="13">
    <location>
        <begin position="454"/>
        <end position="672"/>
    </location>
</feature>
<keyword evidence="7" id="KW-0805">Transcription regulation</keyword>
<evidence type="ECO:0000259" key="14">
    <source>
        <dbReference type="PROSITE" id="PS50110"/>
    </source>
</evidence>
<dbReference type="Gene3D" id="1.10.287.130">
    <property type="match status" value="1"/>
</dbReference>
<dbReference type="InterPro" id="IPR000014">
    <property type="entry name" value="PAS"/>
</dbReference>
<reference evidence="16" key="2">
    <citation type="submission" date="2006-05" db="EMBL/GenBank/DDBJ databases">
        <title>Sequencing of the draft genome and assembly of Desulfuromonas acetoxidans DSM 684.</title>
        <authorList>
            <consortium name="US DOE Joint Genome Institute (JGI-PGF)"/>
            <person name="Copeland A."/>
            <person name="Lucas S."/>
            <person name="Lapidus A."/>
            <person name="Barry K."/>
            <person name="Detter J.C."/>
            <person name="Glavina del Rio T."/>
            <person name="Hammon N."/>
            <person name="Israni S."/>
            <person name="Dalin E."/>
            <person name="Tice H."/>
            <person name="Bruce D."/>
            <person name="Pitluck S."/>
            <person name="Richardson P."/>
        </authorList>
    </citation>
    <scope>NUCLEOTIDE SEQUENCE [LARGE SCALE GENOMIC DNA]</scope>
    <source>
        <strain evidence="16">DSM 684</strain>
    </source>
</reference>
<dbReference type="Pfam" id="PF02518">
    <property type="entry name" value="HATPase_c"/>
    <property type="match status" value="1"/>
</dbReference>
<dbReference type="CDD" id="cd16922">
    <property type="entry name" value="HATPase_EvgS-ArcB-TorS-like"/>
    <property type="match status" value="1"/>
</dbReference>
<dbReference type="CDD" id="cd22890">
    <property type="entry name" value="ChiS-DBD"/>
    <property type="match status" value="1"/>
</dbReference>
<dbReference type="Gene3D" id="3.30.565.10">
    <property type="entry name" value="Histidine kinase-like ATPase, C-terminal domain"/>
    <property type="match status" value="1"/>
</dbReference>
<dbReference type="SUPFAM" id="SSF55785">
    <property type="entry name" value="PYP-like sensor domain (PAS domain)"/>
    <property type="match status" value="1"/>
</dbReference>
<evidence type="ECO:0000259" key="13">
    <source>
        <dbReference type="PROSITE" id="PS50109"/>
    </source>
</evidence>
<evidence type="ECO:0000259" key="15">
    <source>
        <dbReference type="PROSITE" id="PS50112"/>
    </source>
</evidence>
<dbReference type="PROSITE" id="PS50109">
    <property type="entry name" value="HIS_KIN"/>
    <property type="match status" value="1"/>
</dbReference>
<dbReference type="OrthoDB" id="9797605at2"/>
<evidence type="ECO:0000313" key="17">
    <source>
        <dbReference type="Proteomes" id="UP000005695"/>
    </source>
</evidence>
<evidence type="ECO:0000256" key="9">
    <source>
        <dbReference type="ARBA" id="ARBA00023163"/>
    </source>
</evidence>
<comment type="catalytic activity">
    <reaction evidence="1">
        <text>ATP + protein L-histidine = ADP + protein N-phospho-L-histidine.</text>
        <dbReference type="EC" id="2.7.13.3"/>
    </reaction>
</comment>
<keyword evidence="8" id="KW-0238">DNA-binding</keyword>
<dbReference type="InterPro" id="IPR013767">
    <property type="entry name" value="PAS_fold"/>
</dbReference>
<comment type="caution">
    <text evidence="16">The sequence shown here is derived from an EMBL/GenBank/DDBJ whole genome shotgun (WGS) entry which is preliminary data.</text>
</comment>
<dbReference type="GO" id="GO:0005886">
    <property type="term" value="C:plasma membrane"/>
    <property type="evidence" value="ECO:0007669"/>
    <property type="project" value="TreeGrafter"/>
</dbReference>
<dbReference type="Proteomes" id="UP000005695">
    <property type="component" value="Unassembled WGS sequence"/>
</dbReference>
<dbReference type="GO" id="GO:0006355">
    <property type="term" value="P:regulation of DNA-templated transcription"/>
    <property type="evidence" value="ECO:0007669"/>
    <property type="project" value="InterPro"/>
</dbReference>
<evidence type="ECO:0000256" key="3">
    <source>
        <dbReference type="ARBA" id="ARBA00022553"/>
    </source>
</evidence>
<dbReference type="AlphaFoldDB" id="Q1JYH3"/>
<name>Q1JYH3_DESA6</name>
<evidence type="ECO:0000256" key="2">
    <source>
        <dbReference type="ARBA" id="ARBA00012438"/>
    </source>
</evidence>
<dbReference type="InterPro" id="IPR011006">
    <property type="entry name" value="CheY-like_superfamily"/>
</dbReference>
<dbReference type="Pfam" id="PF00072">
    <property type="entry name" value="Response_reg"/>
    <property type="match status" value="1"/>
</dbReference>
<feature type="transmembrane region" description="Helical" evidence="12">
    <location>
        <begin position="217"/>
        <end position="237"/>
    </location>
</feature>
<dbReference type="InterPro" id="IPR011623">
    <property type="entry name" value="7TMR_DISM_rcpt_extracell_dom1"/>
</dbReference>
<dbReference type="GO" id="GO:0009927">
    <property type="term" value="F:histidine phosphotransfer kinase activity"/>
    <property type="evidence" value="ECO:0007669"/>
    <property type="project" value="TreeGrafter"/>
</dbReference>
<dbReference type="PRINTS" id="PR00344">
    <property type="entry name" value="BCTRLSENSOR"/>
</dbReference>
<dbReference type="FunFam" id="3.40.50.2300:FF:000001">
    <property type="entry name" value="DNA-binding response regulator PhoB"/>
    <property type="match status" value="1"/>
</dbReference>
<dbReference type="Pfam" id="PF00989">
    <property type="entry name" value="PAS"/>
    <property type="match status" value="1"/>
</dbReference>
<dbReference type="SMART" id="SM00448">
    <property type="entry name" value="REC"/>
    <property type="match status" value="1"/>
</dbReference>
<dbReference type="InterPro" id="IPR035965">
    <property type="entry name" value="PAS-like_dom_sf"/>
</dbReference>
<dbReference type="PANTHER" id="PTHR43047:SF72">
    <property type="entry name" value="OSMOSENSING HISTIDINE PROTEIN KINASE SLN1"/>
    <property type="match status" value="1"/>
</dbReference>
<dbReference type="InterPro" id="IPR001789">
    <property type="entry name" value="Sig_transdc_resp-reg_receiver"/>
</dbReference>
<proteinExistence type="predicted"/>
<keyword evidence="17" id="KW-1185">Reference proteome</keyword>
<evidence type="ECO:0000256" key="6">
    <source>
        <dbReference type="ARBA" id="ARBA00023012"/>
    </source>
</evidence>
<keyword evidence="4" id="KW-0808">Transferase</keyword>
<dbReference type="PANTHER" id="PTHR43047">
    <property type="entry name" value="TWO-COMPONENT HISTIDINE PROTEIN KINASE"/>
    <property type="match status" value="1"/>
</dbReference>
<dbReference type="SUPFAM" id="SSF47384">
    <property type="entry name" value="Homodimeric domain of signal transducing histidine kinase"/>
    <property type="match status" value="1"/>
</dbReference>
<evidence type="ECO:0000256" key="1">
    <source>
        <dbReference type="ARBA" id="ARBA00000085"/>
    </source>
</evidence>
<dbReference type="InterPro" id="IPR003661">
    <property type="entry name" value="HisK_dim/P_dom"/>
</dbReference>
<dbReference type="CDD" id="cd00082">
    <property type="entry name" value="HisKA"/>
    <property type="match status" value="1"/>
</dbReference>
<evidence type="ECO:0000256" key="10">
    <source>
        <dbReference type="PROSITE-ProRule" id="PRU00169"/>
    </source>
</evidence>
<feature type="transmembrane region" description="Helical" evidence="12">
    <location>
        <begin position="314"/>
        <end position="331"/>
    </location>
</feature>
<keyword evidence="9" id="KW-0804">Transcription</keyword>
<dbReference type="InterPro" id="IPR004358">
    <property type="entry name" value="Sig_transdc_His_kin-like_C"/>
</dbReference>
<feature type="coiled-coil region" evidence="11">
    <location>
        <begin position="844"/>
        <end position="876"/>
    </location>
</feature>
<keyword evidence="12" id="KW-0812">Transmembrane</keyword>
<reference evidence="16" key="1">
    <citation type="submission" date="2006-05" db="EMBL/GenBank/DDBJ databases">
        <title>Annotation of the draft genome assembly of Desulfuromonas acetoxidans DSM 684.</title>
        <authorList>
            <consortium name="US DOE Joint Genome Institute (JGI-ORNL)"/>
            <person name="Larimer F."/>
            <person name="Land M."/>
            <person name="Hauser L."/>
        </authorList>
    </citation>
    <scope>NUCLEOTIDE SEQUENCE [LARGE SCALE GENOMIC DNA]</scope>
    <source>
        <strain evidence="16">DSM 684</strain>
    </source>
</reference>
<dbReference type="Pfam" id="PF00512">
    <property type="entry name" value="HisKA"/>
    <property type="match status" value="1"/>
</dbReference>
<feature type="transmembrane region" description="Helical" evidence="12">
    <location>
        <begin position="244"/>
        <end position="264"/>
    </location>
</feature>
<dbReference type="InterPro" id="IPR036097">
    <property type="entry name" value="HisK_dim/P_sf"/>
</dbReference>
<dbReference type="InterPro" id="IPR005467">
    <property type="entry name" value="His_kinase_dom"/>
</dbReference>